<dbReference type="AlphaFoldDB" id="A0A8H5FT23"/>
<dbReference type="Proteomes" id="UP000559256">
    <property type="component" value="Unassembled WGS sequence"/>
</dbReference>
<feature type="compositionally biased region" description="Basic residues" evidence="1">
    <location>
        <begin position="41"/>
        <end position="50"/>
    </location>
</feature>
<comment type="caution">
    <text evidence="2">The sequence shown here is derived from an EMBL/GenBank/DDBJ whole genome shotgun (WGS) entry which is preliminary data.</text>
</comment>
<feature type="region of interest" description="Disordered" evidence="1">
    <location>
        <begin position="1"/>
        <end position="91"/>
    </location>
</feature>
<keyword evidence="3" id="KW-1185">Reference proteome</keyword>
<proteinExistence type="predicted"/>
<feature type="compositionally biased region" description="Acidic residues" evidence="1">
    <location>
        <begin position="76"/>
        <end position="91"/>
    </location>
</feature>
<name>A0A8H5FT23_9AGAR</name>
<evidence type="ECO:0000256" key="1">
    <source>
        <dbReference type="SAM" id="MobiDB-lite"/>
    </source>
</evidence>
<evidence type="ECO:0000313" key="3">
    <source>
        <dbReference type="Proteomes" id="UP000559256"/>
    </source>
</evidence>
<dbReference type="EMBL" id="JAACJM010000088">
    <property type="protein sequence ID" value="KAF5348014.1"/>
    <property type="molecule type" value="Genomic_DNA"/>
</dbReference>
<organism evidence="2 3">
    <name type="scientific">Tetrapyrgos nigripes</name>
    <dbReference type="NCBI Taxonomy" id="182062"/>
    <lineage>
        <taxon>Eukaryota</taxon>
        <taxon>Fungi</taxon>
        <taxon>Dikarya</taxon>
        <taxon>Basidiomycota</taxon>
        <taxon>Agaricomycotina</taxon>
        <taxon>Agaricomycetes</taxon>
        <taxon>Agaricomycetidae</taxon>
        <taxon>Agaricales</taxon>
        <taxon>Marasmiineae</taxon>
        <taxon>Marasmiaceae</taxon>
        <taxon>Tetrapyrgos</taxon>
    </lineage>
</organism>
<feature type="compositionally biased region" description="Basic and acidic residues" evidence="1">
    <location>
        <begin position="60"/>
        <end position="75"/>
    </location>
</feature>
<sequence length="91" mass="10254">MILGKTEPKEMKSLSAKPKPRRKKAVKDSETSAATAMTSRKGTRTRKGKSRKDGEDDGVDHDNRRQEPTKGKSGDEYEDEMDGEEDEARDR</sequence>
<evidence type="ECO:0000313" key="2">
    <source>
        <dbReference type="EMBL" id="KAF5348014.1"/>
    </source>
</evidence>
<feature type="compositionally biased region" description="Basic and acidic residues" evidence="1">
    <location>
        <begin position="1"/>
        <end position="12"/>
    </location>
</feature>
<reference evidence="2 3" key="1">
    <citation type="journal article" date="2020" name="ISME J.">
        <title>Uncovering the hidden diversity of litter-decomposition mechanisms in mushroom-forming fungi.</title>
        <authorList>
            <person name="Floudas D."/>
            <person name="Bentzer J."/>
            <person name="Ahren D."/>
            <person name="Johansson T."/>
            <person name="Persson P."/>
            <person name="Tunlid A."/>
        </authorList>
    </citation>
    <scope>NUCLEOTIDE SEQUENCE [LARGE SCALE GENOMIC DNA]</scope>
    <source>
        <strain evidence="2 3">CBS 291.85</strain>
    </source>
</reference>
<protein>
    <submittedName>
        <fullName evidence="2">Uncharacterized protein</fullName>
    </submittedName>
</protein>
<accession>A0A8H5FT23</accession>
<gene>
    <name evidence="2" type="ORF">D9758_009990</name>
</gene>